<reference evidence="3 4" key="1">
    <citation type="submission" date="2022-09" db="EMBL/GenBank/DDBJ databases">
        <title>Genome sequencing of Flavivirga sp. MEBiC05379.</title>
        <authorList>
            <person name="Oh H.-M."/>
            <person name="Kwon K.K."/>
            <person name="Park M.J."/>
            <person name="Yang S.-H."/>
        </authorList>
    </citation>
    <scope>NUCLEOTIDE SEQUENCE [LARGE SCALE GENOMIC DNA]</scope>
    <source>
        <strain evidence="3 4">MEBiC05379</strain>
    </source>
</reference>
<gene>
    <name evidence="3" type="ORF">N1F79_19370</name>
</gene>
<dbReference type="Pfam" id="PF01433">
    <property type="entry name" value="Peptidase_M1"/>
    <property type="match status" value="1"/>
</dbReference>
<evidence type="ECO:0000256" key="1">
    <source>
        <dbReference type="SAM" id="MobiDB-lite"/>
    </source>
</evidence>
<dbReference type="PANTHER" id="PTHR11533">
    <property type="entry name" value="PROTEASE M1 ZINC METALLOPROTEASE"/>
    <property type="match status" value="1"/>
</dbReference>
<dbReference type="InterPro" id="IPR027268">
    <property type="entry name" value="Peptidase_M4/M1_CTD_sf"/>
</dbReference>
<dbReference type="CDD" id="cd09604">
    <property type="entry name" value="M1_APN_like"/>
    <property type="match status" value="1"/>
</dbReference>
<dbReference type="EMBL" id="JAODOP010000004">
    <property type="protein sequence ID" value="MEF3835293.1"/>
    <property type="molecule type" value="Genomic_DNA"/>
</dbReference>
<organism evidence="3 4">
    <name type="scientific">Flavivirga spongiicola</name>
    <dbReference type="NCBI Taxonomy" id="421621"/>
    <lineage>
        <taxon>Bacteria</taxon>
        <taxon>Pseudomonadati</taxon>
        <taxon>Bacteroidota</taxon>
        <taxon>Flavobacteriia</taxon>
        <taxon>Flavobacteriales</taxon>
        <taxon>Flavobacteriaceae</taxon>
        <taxon>Flavivirga</taxon>
    </lineage>
</organism>
<feature type="domain" description="Peptidase M1 membrane alanine aminopeptidase" evidence="2">
    <location>
        <begin position="364"/>
        <end position="563"/>
    </location>
</feature>
<keyword evidence="4" id="KW-1185">Reference proteome</keyword>
<proteinExistence type="predicted"/>
<dbReference type="Gene3D" id="1.10.390.10">
    <property type="entry name" value="Neutral Protease Domain 2"/>
    <property type="match status" value="1"/>
</dbReference>
<accession>A0ABU7XX61</accession>
<sequence>MKIVSPFFFIIILHYFFSNLLIAQEYPLQNKFKQLDQEFSSPNTYRTASGSPGHEYWQQKADYDIDIILDDHSQKIYGTETITYYNNSPHKLNYIWIQLDQNVRKRQSLSDLTSTSNFSQNMRLKNLKSLHNDFDGGFKLNHVKDNEGNDLKFIVNHTMMRIDLAKQLLPGENFTFNIKWWYNINETTKIGGRSGMEYFKEDDNYLYSIAQFYPRLAVYSDAQGWQNQQFLGDAEFALTFGDFNVNITVPADHIVAATGELQNSDEVLSTSQKKRLDKAKTSNAPLIIVSEGEAKAAEKKKVKNTKTWQFSAKNVRDFAFASSRKFIWDAMGVHIGGKKIMAMSYYPKEANPLWGKFSTQVVAHTLKVYSKHIFDYPYPVAISIEARNGGMEYPMISFNGIRPEPDGTYSERTKWGMIGTIIHEVGHNYFPMIVNSDERKWAWMDEGLNTFVMGIAERQWDYNNTTWMGKPTSILDYMKRNKTNIRPIMTNTQSIFQIGNNAYLKTASALTILRETIMGRELFDFAFKQYAQKWKFKHPTPEDFFRTMEDASAVDLDWFWRGWFYTTDRVDISLDHVSLFRTNTHNPDIENPIKKTEVAKTPEHIALTRDKETVKSTVQENPSLRDFYYSYDPHKISKKDKAEYEAFLSSLSKEEKTLLSNNYNYYELQFSNIGGLVMPLIIEFEFEDGEKIIARIPAEIWRKNNYTVKKIFPFKKLVKHIVIDPFKETADVDTSNNYWPKKLPVTRFNTNKHIPSTKNNPMQTHKNKH</sequence>
<evidence type="ECO:0000313" key="3">
    <source>
        <dbReference type="EMBL" id="MEF3835293.1"/>
    </source>
</evidence>
<protein>
    <submittedName>
        <fullName evidence="3">M1 family metallopeptidase</fullName>
    </submittedName>
</protein>
<evidence type="ECO:0000313" key="4">
    <source>
        <dbReference type="Proteomes" id="UP001337305"/>
    </source>
</evidence>
<dbReference type="SUPFAM" id="SSF55486">
    <property type="entry name" value="Metalloproteases ('zincins'), catalytic domain"/>
    <property type="match status" value="1"/>
</dbReference>
<name>A0ABU7XX61_9FLAO</name>
<feature type="region of interest" description="Disordered" evidence="1">
    <location>
        <begin position="750"/>
        <end position="769"/>
    </location>
</feature>
<dbReference type="InterPro" id="IPR014782">
    <property type="entry name" value="Peptidase_M1_dom"/>
</dbReference>
<dbReference type="InterPro" id="IPR050344">
    <property type="entry name" value="Peptidase_M1_aminopeptidases"/>
</dbReference>
<comment type="caution">
    <text evidence="3">The sequence shown here is derived from an EMBL/GenBank/DDBJ whole genome shotgun (WGS) entry which is preliminary data.</text>
</comment>
<dbReference type="PANTHER" id="PTHR11533:SF174">
    <property type="entry name" value="PUROMYCIN-SENSITIVE AMINOPEPTIDASE-RELATED"/>
    <property type="match status" value="1"/>
</dbReference>
<dbReference type="Proteomes" id="UP001337305">
    <property type="component" value="Unassembled WGS sequence"/>
</dbReference>
<evidence type="ECO:0000259" key="2">
    <source>
        <dbReference type="Pfam" id="PF01433"/>
    </source>
</evidence>
<dbReference type="RefSeq" id="WP_303307584.1">
    <property type="nucleotide sequence ID" value="NZ_JAODOP010000004.1"/>
</dbReference>